<dbReference type="AlphaFoldDB" id="A0A9W4DQE4"/>
<sequence>SNGAGAILPVYRTTPVPILYRESGLLPPDLELDSKSKFAALRIQRLDSKHPLRQRATWIRAHNPRVSHLAGWVLQIPNTETIDPLIQPLWLKSKTQNKSVMQITHPPINLPSGIPFRDLTVYTDGARSEIA</sequence>
<reference evidence="1" key="1">
    <citation type="submission" date="2020-10" db="EMBL/GenBank/DDBJ databases">
        <authorList>
            <person name="Muller C M."/>
        </authorList>
    </citation>
    <scope>NUCLEOTIDE SEQUENCE</scope>
    <source>
        <strain evidence="1">THUN-12</strain>
    </source>
</reference>
<proteinExistence type="predicted"/>
<dbReference type="EMBL" id="CAJHIT010000009">
    <property type="protein sequence ID" value="CAD6504491.1"/>
    <property type="molecule type" value="Genomic_DNA"/>
</dbReference>
<evidence type="ECO:0000313" key="1">
    <source>
        <dbReference type="EMBL" id="CAD6504491.1"/>
    </source>
</evidence>
<comment type="caution">
    <text evidence="1">The sequence shown here is derived from an EMBL/GenBank/DDBJ whole genome shotgun (WGS) entry which is preliminary data.</text>
</comment>
<protein>
    <submittedName>
        <fullName evidence="1">BgTH12-00001</fullName>
    </submittedName>
</protein>
<gene>
    <name evidence="1" type="ORF">BGTH12_LOCUS5849</name>
</gene>
<accession>A0A9W4DQE4</accession>
<evidence type="ECO:0000313" key="2">
    <source>
        <dbReference type="Proteomes" id="UP000683417"/>
    </source>
</evidence>
<name>A0A9W4DQE4_BLUGR</name>
<dbReference type="PANTHER" id="PTHR33481">
    <property type="entry name" value="REVERSE TRANSCRIPTASE"/>
    <property type="match status" value="1"/>
</dbReference>
<feature type="non-terminal residue" evidence="1">
    <location>
        <position position="1"/>
    </location>
</feature>
<dbReference type="Proteomes" id="UP000683417">
    <property type="component" value="Unassembled WGS sequence"/>
</dbReference>
<organism evidence="1 2">
    <name type="scientific">Blumeria graminis f. sp. triticale</name>
    <dbReference type="NCBI Taxonomy" id="1689686"/>
    <lineage>
        <taxon>Eukaryota</taxon>
        <taxon>Fungi</taxon>
        <taxon>Dikarya</taxon>
        <taxon>Ascomycota</taxon>
        <taxon>Pezizomycotina</taxon>
        <taxon>Leotiomycetes</taxon>
        <taxon>Erysiphales</taxon>
        <taxon>Erysiphaceae</taxon>
        <taxon>Blumeria</taxon>
    </lineage>
</organism>
<dbReference type="PANTHER" id="PTHR33481:SF1">
    <property type="entry name" value="ENDONUCLEASE_EXONUCLEASE_PHOSPHATASE DOMAIN-CONTAINING PROTEIN-RELATED"/>
    <property type="match status" value="1"/>
</dbReference>